<evidence type="ECO:0000313" key="2">
    <source>
        <dbReference type="Proteomes" id="UP000790709"/>
    </source>
</evidence>
<proteinExistence type="predicted"/>
<evidence type="ECO:0000313" key="1">
    <source>
        <dbReference type="EMBL" id="KAH7923536.1"/>
    </source>
</evidence>
<name>A0ACB8BED6_9AGAM</name>
<dbReference type="EMBL" id="MU266449">
    <property type="protein sequence ID" value="KAH7923536.1"/>
    <property type="molecule type" value="Genomic_DNA"/>
</dbReference>
<dbReference type="Proteomes" id="UP000790709">
    <property type="component" value="Unassembled WGS sequence"/>
</dbReference>
<keyword evidence="2" id="KW-1185">Reference proteome</keyword>
<comment type="caution">
    <text evidence="1">The sequence shown here is derived from an EMBL/GenBank/DDBJ whole genome shotgun (WGS) entry which is preliminary data.</text>
</comment>
<organism evidence="1 2">
    <name type="scientific">Leucogyrophana mollusca</name>
    <dbReference type="NCBI Taxonomy" id="85980"/>
    <lineage>
        <taxon>Eukaryota</taxon>
        <taxon>Fungi</taxon>
        <taxon>Dikarya</taxon>
        <taxon>Basidiomycota</taxon>
        <taxon>Agaricomycotina</taxon>
        <taxon>Agaricomycetes</taxon>
        <taxon>Agaricomycetidae</taxon>
        <taxon>Boletales</taxon>
        <taxon>Boletales incertae sedis</taxon>
        <taxon>Leucogyrophana</taxon>
    </lineage>
</organism>
<protein>
    <submittedName>
        <fullName evidence="1">Uncharacterized protein</fullName>
    </submittedName>
</protein>
<gene>
    <name evidence="1" type="ORF">BV22DRAFT_574585</name>
</gene>
<sequence>MIASIEFKPPFLVSGSSDRHLRMFDIMTSQGWSTCPEFEHPLAGSAPHVGIAGGSINGVGIGTAQGSSIGTGQGQPNTSLYLHSSLSQSLFGPLQNGSVEVSTTLCSSCRAVTKVPARRQQRHTHLVRSVALGDEFAISGSYDLSVKVDILLCEIIPHRLILLVRCGTGIRVS</sequence>
<reference evidence="1" key="1">
    <citation type="journal article" date="2021" name="New Phytol.">
        <title>Evolutionary innovations through gain and loss of genes in the ectomycorrhizal Boletales.</title>
        <authorList>
            <person name="Wu G."/>
            <person name="Miyauchi S."/>
            <person name="Morin E."/>
            <person name="Kuo A."/>
            <person name="Drula E."/>
            <person name="Varga T."/>
            <person name="Kohler A."/>
            <person name="Feng B."/>
            <person name="Cao Y."/>
            <person name="Lipzen A."/>
            <person name="Daum C."/>
            <person name="Hundley H."/>
            <person name="Pangilinan J."/>
            <person name="Johnson J."/>
            <person name="Barry K."/>
            <person name="LaButti K."/>
            <person name="Ng V."/>
            <person name="Ahrendt S."/>
            <person name="Min B."/>
            <person name="Choi I.G."/>
            <person name="Park H."/>
            <person name="Plett J.M."/>
            <person name="Magnuson J."/>
            <person name="Spatafora J.W."/>
            <person name="Nagy L.G."/>
            <person name="Henrissat B."/>
            <person name="Grigoriev I.V."/>
            <person name="Yang Z.L."/>
            <person name="Xu J."/>
            <person name="Martin F.M."/>
        </authorList>
    </citation>
    <scope>NUCLEOTIDE SEQUENCE</scope>
    <source>
        <strain evidence="1">KUC20120723A-06</strain>
    </source>
</reference>
<accession>A0ACB8BED6</accession>